<keyword evidence="2" id="KW-0472">Membrane</keyword>
<keyword evidence="2" id="KW-1133">Transmembrane helix</keyword>
<proteinExistence type="predicted"/>
<evidence type="ECO:0000313" key="3">
    <source>
        <dbReference type="EMBL" id="OLP96289.1"/>
    </source>
</evidence>
<keyword evidence="4" id="KW-1185">Reference proteome</keyword>
<dbReference type="AlphaFoldDB" id="A0A1Q9DMB3"/>
<feature type="region of interest" description="Disordered" evidence="1">
    <location>
        <begin position="610"/>
        <end position="635"/>
    </location>
</feature>
<evidence type="ECO:0000256" key="2">
    <source>
        <dbReference type="SAM" id="Phobius"/>
    </source>
</evidence>
<keyword evidence="2" id="KW-0812">Transmembrane</keyword>
<feature type="compositionally biased region" description="Basic and acidic residues" evidence="1">
    <location>
        <begin position="1"/>
        <end position="12"/>
    </location>
</feature>
<feature type="region of interest" description="Disordered" evidence="1">
    <location>
        <begin position="1"/>
        <end position="24"/>
    </location>
</feature>
<name>A0A1Q9DMB3_SYMMI</name>
<protein>
    <submittedName>
        <fullName evidence="3">Uncharacterized protein</fullName>
    </submittedName>
</protein>
<dbReference type="OrthoDB" id="436019at2759"/>
<reference evidence="3 4" key="1">
    <citation type="submission" date="2016-02" db="EMBL/GenBank/DDBJ databases">
        <title>Genome analysis of coral dinoflagellate symbionts highlights evolutionary adaptations to a symbiotic lifestyle.</title>
        <authorList>
            <person name="Aranda M."/>
            <person name="Li Y."/>
            <person name="Liew Y.J."/>
            <person name="Baumgarten S."/>
            <person name="Simakov O."/>
            <person name="Wilson M."/>
            <person name="Piel J."/>
            <person name="Ashoor H."/>
            <person name="Bougouffa S."/>
            <person name="Bajic V.B."/>
            <person name="Ryu T."/>
            <person name="Ravasi T."/>
            <person name="Bayer T."/>
            <person name="Micklem G."/>
            <person name="Kim H."/>
            <person name="Bhak J."/>
            <person name="Lajeunesse T.C."/>
            <person name="Voolstra C.R."/>
        </authorList>
    </citation>
    <scope>NUCLEOTIDE SEQUENCE [LARGE SCALE GENOMIC DNA]</scope>
    <source>
        <strain evidence="3 4">CCMP2467</strain>
    </source>
</reference>
<gene>
    <name evidence="3" type="ORF">AK812_SmicGene21508</name>
</gene>
<organism evidence="3 4">
    <name type="scientific">Symbiodinium microadriaticum</name>
    <name type="common">Dinoflagellate</name>
    <name type="synonym">Zooxanthella microadriatica</name>
    <dbReference type="NCBI Taxonomy" id="2951"/>
    <lineage>
        <taxon>Eukaryota</taxon>
        <taxon>Sar</taxon>
        <taxon>Alveolata</taxon>
        <taxon>Dinophyceae</taxon>
        <taxon>Suessiales</taxon>
        <taxon>Symbiodiniaceae</taxon>
        <taxon>Symbiodinium</taxon>
    </lineage>
</organism>
<dbReference type="Proteomes" id="UP000186817">
    <property type="component" value="Unassembled WGS sequence"/>
</dbReference>
<evidence type="ECO:0000313" key="4">
    <source>
        <dbReference type="Proteomes" id="UP000186817"/>
    </source>
</evidence>
<comment type="caution">
    <text evidence="3">The sequence shown here is derived from an EMBL/GenBank/DDBJ whole genome shotgun (WGS) entry which is preliminary data.</text>
</comment>
<accession>A0A1Q9DMB3</accession>
<evidence type="ECO:0000256" key="1">
    <source>
        <dbReference type="SAM" id="MobiDB-lite"/>
    </source>
</evidence>
<feature type="transmembrane region" description="Helical" evidence="2">
    <location>
        <begin position="32"/>
        <end position="54"/>
    </location>
</feature>
<sequence length="650" mass="70481">MARSLADAHVDASGEDAPALSSGKVNPKPRCWWRTTVLASTAALICAAGALGVWSCGWRQSGRLFLLQSGTGPLIGFSPLGPDAQKVVCTMDVAQMVSRVIQMSNAIYASTRNCDYDKIRRLKGRGPTSLEKEICTSSILIAMFNSQLLTGLFTSSVSSCTGNLHVPANCGTNIAAFVAAVPIILQGAIDIDISCSKDFHTPYDFEAKLLAKRARLERKKQRAVWSAQRAIKNAGVTVAELPAPPAVPSGTVYAAASRCISFTNLGTTQVVRLALVLAETTCAGLSAGAFAFSARAMNVAPACSTAFERWNPEAWELARQGNLHPSSLEIPAEDGNIIIPVAPFAEKLTGGSREGGKRWRLVYLATKDAVVAKRKRVAPFAEKLTGGSREGGKRWRTKRVNQNGVFEMLGLGGFFFGYFARFKWPSPDKRTTMAFQPVSNNVKVFGQDWSSPFPEGFQPGAEGDAEFESARLQDLNIFNFFYVDDNVAVAQGASGSVAVWGATSPEWDREHMIEVEENPRVRAPDLESGVFRPADADRLRFSGNREALAKRWLPVFQRALNEGLQDAALAGTVLRQLERWRDAGVALDWAQLLPHLASYLAPTSSMPVKKSTAAERRASSALAPSQKADDRADLGGYTDNAELMYNRKHD</sequence>
<dbReference type="EMBL" id="LSRX01000473">
    <property type="protein sequence ID" value="OLP96289.1"/>
    <property type="molecule type" value="Genomic_DNA"/>
</dbReference>